<organism evidence="1 2">
    <name type="scientific">Salinibacter ruber</name>
    <dbReference type="NCBI Taxonomy" id="146919"/>
    <lineage>
        <taxon>Bacteria</taxon>
        <taxon>Pseudomonadati</taxon>
        <taxon>Rhodothermota</taxon>
        <taxon>Rhodothermia</taxon>
        <taxon>Rhodothermales</taxon>
        <taxon>Salinibacteraceae</taxon>
        <taxon>Salinibacter</taxon>
    </lineage>
</organism>
<gene>
    <name evidence="1" type="ORF">GGP82_003154</name>
</gene>
<dbReference type="AlphaFoldDB" id="A0A9X2ZNQ1"/>
<name>A0A9X2ZNQ1_9BACT</name>
<sequence length="196" mass="20445">MNTMQGIARATKNTLSKEPFVLLLLGGFFGLAVLQTTSAQDTDKGPDDKQQIEVKVEPFTEINPSGDVTITINPGEGTNENGNFTGAATSSYKVTTNEGGKISVGVTDNNYNATEELRSLTVLSSGTSAPGDELTVDSDLALISDGSPQGINELASPDNDYGVVGTSDITFEAAVTPQFDPGSKAIVEVVYTMTAN</sequence>
<evidence type="ECO:0000313" key="1">
    <source>
        <dbReference type="EMBL" id="MCS3866576.1"/>
    </source>
</evidence>
<evidence type="ECO:0000313" key="2">
    <source>
        <dbReference type="Proteomes" id="UP001155034"/>
    </source>
</evidence>
<protein>
    <submittedName>
        <fullName evidence="1">Uncharacterized protein</fullName>
    </submittedName>
</protein>
<proteinExistence type="predicted"/>
<dbReference type="Proteomes" id="UP001155034">
    <property type="component" value="Unassembled WGS sequence"/>
</dbReference>
<accession>A0A9X2ZNQ1</accession>
<dbReference type="EMBL" id="JANTYZ010000015">
    <property type="protein sequence ID" value="MCS3866576.1"/>
    <property type="molecule type" value="Genomic_DNA"/>
</dbReference>
<reference evidence="1" key="1">
    <citation type="submission" date="2022-08" db="EMBL/GenBank/DDBJ databases">
        <title>Genomic Encyclopedia of Type Strains, Phase V (KMG-V): Genome sequencing to study the core and pangenomes of soil and plant-associated prokaryotes.</title>
        <authorList>
            <person name="Whitman W."/>
        </authorList>
    </citation>
    <scope>NUCLEOTIDE SEQUENCE</scope>
    <source>
        <strain evidence="1">SP2016B</strain>
    </source>
</reference>
<comment type="caution">
    <text evidence="1">The sequence shown here is derived from an EMBL/GenBank/DDBJ whole genome shotgun (WGS) entry which is preliminary data.</text>
</comment>
<dbReference type="RefSeq" id="WP_259084163.1">
    <property type="nucleotide sequence ID" value="NZ_JANTYZ010000015.1"/>
</dbReference>